<dbReference type="Proteomes" id="UP001516400">
    <property type="component" value="Unassembled WGS sequence"/>
</dbReference>
<evidence type="ECO:0000313" key="2">
    <source>
        <dbReference type="Proteomes" id="UP001516400"/>
    </source>
</evidence>
<keyword evidence="2" id="KW-1185">Reference proteome</keyword>
<protein>
    <submittedName>
        <fullName evidence="1">Uncharacterized protein</fullName>
    </submittedName>
</protein>
<organism evidence="1 2">
    <name type="scientific">Cryptolaemus montrouzieri</name>
    <dbReference type="NCBI Taxonomy" id="559131"/>
    <lineage>
        <taxon>Eukaryota</taxon>
        <taxon>Metazoa</taxon>
        <taxon>Ecdysozoa</taxon>
        <taxon>Arthropoda</taxon>
        <taxon>Hexapoda</taxon>
        <taxon>Insecta</taxon>
        <taxon>Pterygota</taxon>
        <taxon>Neoptera</taxon>
        <taxon>Endopterygota</taxon>
        <taxon>Coleoptera</taxon>
        <taxon>Polyphaga</taxon>
        <taxon>Cucujiformia</taxon>
        <taxon>Coccinelloidea</taxon>
        <taxon>Coccinellidae</taxon>
        <taxon>Scymninae</taxon>
        <taxon>Scymnini</taxon>
        <taxon>Cryptolaemus</taxon>
    </lineage>
</organism>
<accession>A0ABD2P6S2</accession>
<gene>
    <name evidence="1" type="ORF">HHI36_001058</name>
</gene>
<sequence>MVHSTFAQGHVPGGGFRDPCSPLGIPKSPSFHSGLDLVASASVDSLKTFQLNASSQQQLTYWGAETQEVQGQFLKMTSLDGSGKSSYYGRDNTGFAKVMEMTGKNGLVSYSTLQRNKNSNAVMILQSIGPLPSLAGDCNHKYLLNVLYD</sequence>
<reference evidence="1 2" key="1">
    <citation type="journal article" date="2021" name="BMC Biol.">
        <title>Horizontally acquired antibacterial genes associated with adaptive radiation of ladybird beetles.</title>
        <authorList>
            <person name="Li H.S."/>
            <person name="Tang X.F."/>
            <person name="Huang Y.H."/>
            <person name="Xu Z.Y."/>
            <person name="Chen M.L."/>
            <person name="Du X.Y."/>
            <person name="Qiu B.Y."/>
            <person name="Chen P.T."/>
            <person name="Zhang W."/>
            <person name="Slipinski A."/>
            <person name="Escalona H.E."/>
            <person name="Waterhouse R.M."/>
            <person name="Zwick A."/>
            <person name="Pang H."/>
        </authorList>
    </citation>
    <scope>NUCLEOTIDE SEQUENCE [LARGE SCALE GENOMIC DNA]</scope>
    <source>
        <strain evidence="1">SYSU2018</strain>
    </source>
</reference>
<evidence type="ECO:0000313" key="1">
    <source>
        <dbReference type="EMBL" id="KAL3286555.1"/>
    </source>
</evidence>
<dbReference type="EMBL" id="JABFTP020000185">
    <property type="protein sequence ID" value="KAL3286555.1"/>
    <property type="molecule type" value="Genomic_DNA"/>
</dbReference>
<name>A0ABD2P6S2_9CUCU</name>
<comment type="caution">
    <text evidence="1">The sequence shown here is derived from an EMBL/GenBank/DDBJ whole genome shotgun (WGS) entry which is preliminary data.</text>
</comment>
<proteinExistence type="predicted"/>
<dbReference type="AlphaFoldDB" id="A0ABD2P6S2"/>